<dbReference type="Proteomes" id="UP001057402">
    <property type="component" value="Chromosome 5"/>
</dbReference>
<sequence>MAVQAQFPPSNVLLLSRNMQEVNHFPSLQSQPGDAGLFLVQSAPNIMFPTAGDARAPSNQRRFGMEMPTANSLQPQTTQLIDLALLRNRQPPSVVPTGLGLSFGEQEQMQLLLHQQQQQRQQQQQLGIVDNSTPSSSVLVPSEDFMAETRQQREEIDQFLHAQGEYLRHVLAEKQQRHYRVLLGAAESSATRRLREKEAEVEKAAGRQAELEAQVAQLAVKAQQWQAKVKALEAVAASVQAQLQQAQAQAQANASGFPWDRGDDEAAMDGRTGKGVEAGDAESAYVDPGREEMVGPSCKVCRRRAATVVVLPCRHLCACPECDRVAEACPLCFCHRSSSVEVFLS</sequence>
<evidence type="ECO:0000313" key="2">
    <source>
        <dbReference type="Proteomes" id="UP001057402"/>
    </source>
</evidence>
<comment type="caution">
    <text evidence="1">The sequence shown here is derived from an EMBL/GenBank/DDBJ whole genome shotgun (WGS) entry which is preliminary data.</text>
</comment>
<evidence type="ECO:0000313" key="1">
    <source>
        <dbReference type="EMBL" id="KAI4371478.1"/>
    </source>
</evidence>
<protein>
    <submittedName>
        <fullName evidence="1">Uncharacterized protein</fullName>
    </submittedName>
</protein>
<organism evidence="1 2">
    <name type="scientific">Melastoma candidum</name>
    <dbReference type="NCBI Taxonomy" id="119954"/>
    <lineage>
        <taxon>Eukaryota</taxon>
        <taxon>Viridiplantae</taxon>
        <taxon>Streptophyta</taxon>
        <taxon>Embryophyta</taxon>
        <taxon>Tracheophyta</taxon>
        <taxon>Spermatophyta</taxon>
        <taxon>Magnoliopsida</taxon>
        <taxon>eudicotyledons</taxon>
        <taxon>Gunneridae</taxon>
        <taxon>Pentapetalae</taxon>
        <taxon>rosids</taxon>
        <taxon>malvids</taxon>
        <taxon>Myrtales</taxon>
        <taxon>Melastomataceae</taxon>
        <taxon>Melastomatoideae</taxon>
        <taxon>Melastomateae</taxon>
        <taxon>Melastoma</taxon>
    </lineage>
</organism>
<gene>
    <name evidence="1" type="ORF">MLD38_019709</name>
</gene>
<keyword evidence="2" id="KW-1185">Reference proteome</keyword>
<dbReference type="EMBL" id="CM042884">
    <property type="protein sequence ID" value="KAI4371478.1"/>
    <property type="molecule type" value="Genomic_DNA"/>
</dbReference>
<reference evidence="2" key="1">
    <citation type="journal article" date="2023" name="Front. Plant Sci.">
        <title>Chromosomal-level genome assembly of Melastoma candidum provides insights into trichome evolution.</title>
        <authorList>
            <person name="Zhong Y."/>
            <person name="Wu W."/>
            <person name="Sun C."/>
            <person name="Zou P."/>
            <person name="Liu Y."/>
            <person name="Dai S."/>
            <person name="Zhou R."/>
        </authorList>
    </citation>
    <scope>NUCLEOTIDE SEQUENCE [LARGE SCALE GENOMIC DNA]</scope>
</reference>
<name>A0ACB9R1Y2_9MYRT</name>
<accession>A0ACB9R1Y2</accession>
<proteinExistence type="predicted"/>